<dbReference type="EMBL" id="UZAJ01006862">
    <property type="protein sequence ID" value="VDO48360.1"/>
    <property type="molecule type" value="Genomic_DNA"/>
</dbReference>
<keyword evidence="1" id="KW-0472">Membrane</keyword>
<keyword evidence="1" id="KW-1133">Transmembrane helix</keyword>
<accession>A0A183HHE1</accession>
<dbReference type="WBParaSite" id="OFLC_0000690201-mRNA-1">
    <property type="protein sequence ID" value="OFLC_0000690201-mRNA-1"/>
    <property type="gene ID" value="OFLC_0000690201"/>
</dbReference>
<evidence type="ECO:0000313" key="2">
    <source>
        <dbReference type="EMBL" id="VDO48360.1"/>
    </source>
</evidence>
<gene>
    <name evidence="2" type="ORF">OFLC_LOCUS6903</name>
</gene>
<evidence type="ECO:0000256" key="1">
    <source>
        <dbReference type="SAM" id="Phobius"/>
    </source>
</evidence>
<keyword evidence="1" id="KW-0812">Transmembrane</keyword>
<evidence type="ECO:0000313" key="3">
    <source>
        <dbReference type="Proteomes" id="UP000267606"/>
    </source>
</evidence>
<protein>
    <submittedName>
        <fullName evidence="4">Chromate transporter</fullName>
    </submittedName>
</protein>
<feature type="transmembrane region" description="Helical" evidence="1">
    <location>
        <begin position="6"/>
        <end position="27"/>
    </location>
</feature>
<dbReference type="Proteomes" id="UP000267606">
    <property type="component" value="Unassembled WGS sequence"/>
</dbReference>
<organism evidence="4">
    <name type="scientific">Onchocerca flexuosa</name>
    <dbReference type="NCBI Taxonomy" id="387005"/>
    <lineage>
        <taxon>Eukaryota</taxon>
        <taxon>Metazoa</taxon>
        <taxon>Ecdysozoa</taxon>
        <taxon>Nematoda</taxon>
        <taxon>Chromadorea</taxon>
        <taxon>Rhabditida</taxon>
        <taxon>Spirurina</taxon>
        <taxon>Spiruromorpha</taxon>
        <taxon>Filarioidea</taxon>
        <taxon>Onchocercidae</taxon>
        <taxon>Onchocerca</taxon>
    </lineage>
</organism>
<sequence length="32" mass="3561">MYWLGLQGAIIGPILLCSMIVLMHVYAQFAHA</sequence>
<dbReference type="AlphaFoldDB" id="A0A183HHE1"/>
<proteinExistence type="predicted"/>
<name>A0A183HHE1_9BILA</name>
<keyword evidence="3" id="KW-1185">Reference proteome</keyword>
<reference evidence="2 3" key="2">
    <citation type="submission" date="2018-11" db="EMBL/GenBank/DDBJ databases">
        <authorList>
            <consortium name="Pathogen Informatics"/>
        </authorList>
    </citation>
    <scope>NUCLEOTIDE SEQUENCE [LARGE SCALE GENOMIC DNA]</scope>
</reference>
<reference evidence="4" key="1">
    <citation type="submission" date="2016-06" db="UniProtKB">
        <authorList>
            <consortium name="WormBaseParasite"/>
        </authorList>
    </citation>
    <scope>IDENTIFICATION</scope>
</reference>
<evidence type="ECO:0000313" key="4">
    <source>
        <dbReference type="WBParaSite" id="OFLC_0000690201-mRNA-1"/>
    </source>
</evidence>